<evidence type="ECO:0000256" key="5">
    <source>
        <dbReference type="SAM" id="SignalP"/>
    </source>
</evidence>
<dbReference type="GO" id="GO:0043165">
    <property type="term" value="P:Gram-negative-bacterium-type cell outer membrane assembly"/>
    <property type="evidence" value="ECO:0007669"/>
    <property type="project" value="UniProtKB-UniRule"/>
</dbReference>
<accession>A0A9E5MQA6</accession>
<comment type="similarity">
    <text evidence="4">Belongs to the BamB family.</text>
</comment>
<dbReference type="SUPFAM" id="SSF50998">
    <property type="entry name" value="Quinoprotein alcohol dehydrogenase-like"/>
    <property type="match status" value="1"/>
</dbReference>
<feature type="chain" id="PRO_5038484866" description="Outer membrane protein assembly factor BamB" evidence="5">
    <location>
        <begin position="21"/>
        <end position="378"/>
    </location>
</feature>
<comment type="subunit">
    <text evidence="4">Part of the Bam complex.</text>
</comment>
<dbReference type="RefSeq" id="WP_167192422.1">
    <property type="nucleotide sequence ID" value="NZ_JAAONZ010000032.1"/>
</dbReference>
<dbReference type="GO" id="GO:0009279">
    <property type="term" value="C:cell outer membrane"/>
    <property type="evidence" value="ECO:0007669"/>
    <property type="project" value="UniProtKB-SubCell"/>
</dbReference>
<dbReference type="EMBL" id="JAAONZ010000032">
    <property type="protein sequence ID" value="NHO68456.1"/>
    <property type="molecule type" value="Genomic_DNA"/>
</dbReference>
<evidence type="ECO:0000313" key="8">
    <source>
        <dbReference type="Proteomes" id="UP000787472"/>
    </source>
</evidence>
<name>A0A9E5MQA6_9GAMM</name>
<keyword evidence="3 4" id="KW-0998">Cell outer membrane</keyword>
<evidence type="ECO:0000256" key="1">
    <source>
        <dbReference type="ARBA" id="ARBA00022729"/>
    </source>
</evidence>
<reference evidence="7" key="1">
    <citation type="submission" date="2020-03" db="EMBL/GenBank/DDBJ databases">
        <authorList>
            <person name="Guo F."/>
        </authorList>
    </citation>
    <scope>NUCLEOTIDE SEQUENCE</scope>
    <source>
        <strain evidence="7">JCM 30134</strain>
    </source>
</reference>
<evidence type="ECO:0000313" key="7">
    <source>
        <dbReference type="EMBL" id="NHO68456.1"/>
    </source>
</evidence>
<keyword evidence="4" id="KW-0449">Lipoprotein</keyword>
<feature type="signal peptide" evidence="5">
    <location>
        <begin position="1"/>
        <end position="20"/>
    </location>
</feature>
<dbReference type="SMART" id="SM00564">
    <property type="entry name" value="PQQ"/>
    <property type="match status" value="7"/>
</dbReference>
<dbReference type="GO" id="GO:0051205">
    <property type="term" value="P:protein insertion into membrane"/>
    <property type="evidence" value="ECO:0007669"/>
    <property type="project" value="UniProtKB-UniRule"/>
</dbReference>
<dbReference type="PANTHER" id="PTHR34512:SF30">
    <property type="entry name" value="OUTER MEMBRANE PROTEIN ASSEMBLY FACTOR BAMB"/>
    <property type="match status" value="1"/>
</dbReference>
<keyword evidence="1 4" id="KW-0732">Signal</keyword>
<evidence type="ECO:0000256" key="3">
    <source>
        <dbReference type="ARBA" id="ARBA00023237"/>
    </source>
</evidence>
<keyword evidence="2 4" id="KW-0472">Membrane</keyword>
<organism evidence="7 8">
    <name type="scientific">Pseudomaricurvus hydrocarbonicus</name>
    <dbReference type="NCBI Taxonomy" id="1470433"/>
    <lineage>
        <taxon>Bacteria</taxon>
        <taxon>Pseudomonadati</taxon>
        <taxon>Pseudomonadota</taxon>
        <taxon>Gammaproteobacteria</taxon>
        <taxon>Cellvibrionales</taxon>
        <taxon>Cellvibrionaceae</taxon>
        <taxon>Pseudomaricurvus</taxon>
    </lineage>
</organism>
<dbReference type="PANTHER" id="PTHR34512">
    <property type="entry name" value="CELL SURFACE PROTEIN"/>
    <property type="match status" value="1"/>
</dbReference>
<keyword evidence="8" id="KW-1185">Reference proteome</keyword>
<comment type="subcellular location">
    <subcellularLocation>
        <location evidence="4">Cell outer membrane</location>
        <topology evidence="4">Lipid-anchor</topology>
    </subcellularLocation>
</comment>
<gene>
    <name evidence="4 7" type="primary">bamB</name>
    <name evidence="7" type="ORF">G8770_23125</name>
</gene>
<comment type="function">
    <text evidence="4">Part of the outer membrane protein assembly complex, which is involved in assembly and insertion of beta-barrel proteins into the outer membrane.</text>
</comment>
<comment type="caution">
    <text evidence="7">The sequence shown here is derived from an EMBL/GenBank/DDBJ whole genome shotgun (WGS) entry which is preliminary data.</text>
</comment>
<dbReference type="InterPro" id="IPR011047">
    <property type="entry name" value="Quinoprotein_ADH-like_sf"/>
</dbReference>
<dbReference type="InterPro" id="IPR015943">
    <property type="entry name" value="WD40/YVTN_repeat-like_dom_sf"/>
</dbReference>
<proteinExistence type="inferred from homology"/>
<evidence type="ECO:0000256" key="4">
    <source>
        <dbReference type="HAMAP-Rule" id="MF_00923"/>
    </source>
</evidence>
<dbReference type="PROSITE" id="PS51257">
    <property type="entry name" value="PROKAR_LIPOPROTEIN"/>
    <property type="match status" value="1"/>
</dbReference>
<evidence type="ECO:0000259" key="6">
    <source>
        <dbReference type="Pfam" id="PF13360"/>
    </source>
</evidence>
<feature type="domain" description="Pyrrolo-quinoline quinone repeat" evidence="6">
    <location>
        <begin position="72"/>
        <end position="303"/>
    </location>
</feature>
<sequence>MKRLLIAGLMIALAACSSNDDVDLEPAELVDFDETVEINRHWSENVGMGAGKNYNLLPLATLSDQVFAVDAEGLVAAIDIASGDENWETELEVPVSSGVGAAQGQVFLGTLKGEVIALDAVSGTVQWRKPLTGEILAPPQSNGREVVVQTLDGKIYGLQASDGTQLWMHDSTIPALTLRGTSTPLVTATSAYVGFATGKVVALDVKDGTTQWEQRVAVAQGRSELERVIDINSAPLLVGELLYSVSYQGRLVALNRGTGRGLWAQKESSVNNLSAGLGNIYITDADDNVKAYDALSGELVWTNEQLVRRQLGAPQTFGRYVAVADFEGYVHILNQADGAFVARRKVDGDGVRTPMTAVGDTLIVYGNSGELEALSIEE</sequence>
<dbReference type="InterPro" id="IPR018391">
    <property type="entry name" value="PQQ_b-propeller_rpt"/>
</dbReference>
<keyword evidence="4" id="KW-0564">Palmitate</keyword>
<dbReference type="HAMAP" id="MF_00923">
    <property type="entry name" value="OM_assembly_BamB"/>
    <property type="match status" value="1"/>
</dbReference>
<dbReference type="NCBIfam" id="TIGR03300">
    <property type="entry name" value="assembly_YfgL"/>
    <property type="match status" value="1"/>
</dbReference>
<dbReference type="AlphaFoldDB" id="A0A9E5MQA6"/>
<dbReference type="InterPro" id="IPR002372">
    <property type="entry name" value="PQQ_rpt_dom"/>
</dbReference>
<dbReference type="Pfam" id="PF13360">
    <property type="entry name" value="PQQ_2"/>
    <property type="match status" value="1"/>
</dbReference>
<dbReference type="Gene3D" id="2.130.10.10">
    <property type="entry name" value="YVTN repeat-like/Quinoprotein amine dehydrogenase"/>
    <property type="match status" value="1"/>
</dbReference>
<dbReference type="InterPro" id="IPR017687">
    <property type="entry name" value="BamB"/>
</dbReference>
<protein>
    <recommendedName>
        <fullName evidence="4">Outer membrane protein assembly factor BamB</fullName>
    </recommendedName>
</protein>
<evidence type="ECO:0000256" key="2">
    <source>
        <dbReference type="ARBA" id="ARBA00023136"/>
    </source>
</evidence>
<dbReference type="Proteomes" id="UP000787472">
    <property type="component" value="Unassembled WGS sequence"/>
</dbReference>